<evidence type="ECO:0000259" key="3">
    <source>
        <dbReference type="PROSITE" id="PS50977"/>
    </source>
</evidence>
<dbReference type="Gene3D" id="1.10.357.10">
    <property type="entry name" value="Tetracycline Repressor, domain 2"/>
    <property type="match status" value="1"/>
</dbReference>
<dbReference type="PANTHER" id="PTHR30055:SF226">
    <property type="entry name" value="HTH-TYPE TRANSCRIPTIONAL REGULATOR PKSA"/>
    <property type="match status" value="1"/>
</dbReference>
<comment type="caution">
    <text evidence="4">The sequence shown here is derived from an EMBL/GenBank/DDBJ whole genome shotgun (WGS) entry which is preliminary data.</text>
</comment>
<dbReference type="GO" id="GO:0000976">
    <property type="term" value="F:transcription cis-regulatory region binding"/>
    <property type="evidence" value="ECO:0007669"/>
    <property type="project" value="TreeGrafter"/>
</dbReference>
<proteinExistence type="predicted"/>
<dbReference type="InterPro" id="IPR001647">
    <property type="entry name" value="HTH_TetR"/>
</dbReference>
<sequence length="228" mass="25569">MTTETPATSKPLRRTQAERSEAMRVRLIEATLKCLETDGYAGTTVTRIVETAEVSRGAPVHHFPSKAALIAAAAEHLMRRIYVQLGRAVSQLDASDDRLSDLIFTSWKEVFGAAEFTILLELLVASRRDSELSSMLQHLWIAAFDTLGTAADHYLVGKTEKDNVRHLMVLSQWLLRGMAADKHLVFNEQVLEHYLKLWCQLLAGHLRAKGDVTTPPPRPEFWDMTFAG</sequence>
<evidence type="ECO:0000256" key="2">
    <source>
        <dbReference type="PROSITE-ProRule" id="PRU00335"/>
    </source>
</evidence>
<dbReference type="InterPro" id="IPR050109">
    <property type="entry name" value="HTH-type_TetR-like_transc_reg"/>
</dbReference>
<dbReference type="PROSITE" id="PS50977">
    <property type="entry name" value="HTH_TETR_2"/>
    <property type="match status" value="1"/>
</dbReference>
<evidence type="ECO:0000313" key="4">
    <source>
        <dbReference type="EMBL" id="RZU38151.1"/>
    </source>
</evidence>
<dbReference type="AlphaFoldDB" id="A0A4Q7YMW4"/>
<dbReference type="Pfam" id="PF00440">
    <property type="entry name" value="TetR_N"/>
    <property type="match status" value="1"/>
</dbReference>
<name>A0A4Q7YMW4_9GAMM</name>
<dbReference type="EMBL" id="SHKX01000014">
    <property type="protein sequence ID" value="RZU38151.1"/>
    <property type="molecule type" value="Genomic_DNA"/>
</dbReference>
<feature type="DNA-binding region" description="H-T-H motif" evidence="2">
    <location>
        <begin position="44"/>
        <end position="63"/>
    </location>
</feature>
<dbReference type="InterPro" id="IPR009057">
    <property type="entry name" value="Homeodomain-like_sf"/>
</dbReference>
<keyword evidence="5" id="KW-1185">Reference proteome</keyword>
<organism evidence="4 5">
    <name type="scientific">Fluviicoccus keumensis</name>
    <dbReference type="NCBI Taxonomy" id="1435465"/>
    <lineage>
        <taxon>Bacteria</taxon>
        <taxon>Pseudomonadati</taxon>
        <taxon>Pseudomonadota</taxon>
        <taxon>Gammaproteobacteria</taxon>
        <taxon>Moraxellales</taxon>
        <taxon>Moraxellaceae</taxon>
        <taxon>Fluviicoccus</taxon>
    </lineage>
</organism>
<evidence type="ECO:0000313" key="5">
    <source>
        <dbReference type="Proteomes" id="UP000292423"/>
    </source>
</evidence>
<dbReference type="Proteomes" id="UP000292423">
    <property type="component" value="Unassembled WGS sequence"/>
</dbReference>
<feature type="domain" description="HTH tetR-type" evidence="3">
    <location>
        <begin position="21"/>
        <end position="81"/>
    </location>
</feature>
<accession>A0A4Q7YMW4</accession>
<reference evidence="4 5" key="1">
    <citation type="submission" date="2019-02" db="EMBL/GenBank/DDBJ databases">
        <title>Genomic Encyclopedia of Type Strains, Phase IV (KMG-IV): sequencing the most valuable type-strain genomes for metagenomic binning, comparative biology and taxonomic classification.</title>
        <authorList>
            <person name="Goeker M."/>
        </authorList>
    </citation>
    <scope>NUCLEOTIDE SEQUENCE [LARGE SCALE GENOMIC DNA]</scope>
    <source>
        <strain evidence="4 5">DSM 105135</strain>
    </source>
</reference>
<dbReference type="SUPFAM" id="SSF46689">
    <property type="entry name" value="Homeodomain-like"/>
    <property type="match status" value="1"/>
</dbReference>
<dbReference type="GO" id="GO:0003700">
    <property type="term" value="F:DNA-binding transcription factor activity"/>
    <property type="evidence" value="ECO:0007669"/>
    <property type="project" value="TreeGrafter"/>
</dbReference>
<dbReference type="RefSeq" id="WP_207224685.1">
    <property type="nucleotide sequence ID" value="NZ_SHKX01000014.1"/>
</dbReference>
<protein>
    <submittedName>
        <fullName evidence="4">TetR family transcriptional regulator</fullName>
    </submittedName>
</protein>
<gene>
    <name evidence="4" type="ORF">EV700_2728</name>
</gene>
<dbReference type="PANTHER" id="PTHR30055">
    <property type="entry name" value="HTH-TYPE TRANSCRIPTIONAL REGULATOR RUTR"/>
    <property type="match status" value="1"/>
</dbReference>
<keyword evidence="1 2" id="KW-0238">DNA-binding</keyword>
<evidence type="ECO:0000256" key="1">
    <source>
        <dbReference type="ARBA" id="ARBA00023125"/>
    </source>
</evidence>